<dbReference type="GO" id="GO:0032259">
    <property type="term" value="P:methylation"/>
    <property type="evidence" value="ECO:0007669"/>
    <property type="project" value="UniProtKB-KW"/>
</dbReference>
<dbReference type="InterPro" id="IPR002052">
    <property type="entry name" value="DNA_methylase_N6_adenine_CS"/>
</dbReference>
<accession>A0A9D9HEP9</accession>
<reference evidence="1" key="1">
    <citation type="submission" date="2020-10" db="EMBL/GenBank/DDBJ databases">
        <authorList>
            <person name="Gilroy R."/>
        </authorList>
    </citation>
    <scope>NUCLEOTIDE SEQUENCE</scope>
    <source>
        <strain evidence="1">20514</strain>
    </source>
</reference>
<gene>
    <name evidence="1" type="ORF">IAC29_05200</name>
</gene>
<dbReference type="InterPro" id="IPR029063">
    <property type="entry name" value="SAM-dependent_MTases_sf"/>
</dbReference>
<evidence type="ECO:0000313" key="2">
    <source>
        <dbReference type="Proteomes" id="UP000810252"/>
    </source>
</evidence>
<dbReference type="Gene3D" id="3.40.50.150">
    <property type="entry name" value="Vaccinia Virus protein VP39"/>
    <property type="match status" value="1"/>
</dbReference>
<dbReference type="PROSITE" id="PS00092">
    <property type="entry name" value="N6_MTASE"/>
    <property type="match status" value="1"/>
</dbReference>
<sequence length="255" mass="28141">MSVFRFKYFSVANKDSAMKVNTDGVLLGALMTIRPEDRTYLDVGTGTGTIALMAAQRVSSLFTGFPAGDGAGIPADISVLAIDIDGPSARESAANFAASPWPGMLRSVHSSLEDFRKMPDCRGFDRIFSNPPYYDLSLEAPDGRRNAARHESSLSYRELLAFSSEYLSGSGMLSLVLPAGTTVWLLRHARMYGLHLSRMVRIRTTSRKEPSRIVAEFTRTRPLDAAPETLLTLMDGGSYTREYVSLTGDFYLWQE</sequence>
<reference evidence="1" key="2">
    <citation type="journal article" date="2021" name="PeerJ">
        <title>Extensive microbial diversity within the chicken gut microbiome revealed by metagenomics and culture.</title>
        <authorList>
            <person name="Gilroy R."/>
            <person name="Ravi A."/>
            <person name="Getino M."/>
            <person name="Pursley I."/>
            <person name="Horton D.L."/>
            <person name="Alikhan N.F."/>
            <person name="Baker D."/>
            <person name="Gharbi K."/>
            <person name="Hall N."/>
            <person name="Watson M."/>
            <person name="Adriaenssens E.M."/>
            <person name="Foster-Nyarko E."/>
            <person name="Jarju S."/>
            <person name="Secka A."/>
            <person name="Antonio M."/>
            <person name="Oren A."/>
            <person name="Chaudhuri R.R."/>
            <person name="La Ragione R."/>
            <person name="Hildebrand F."/>
            <person name="Pallen M.J."/>
        </authorList>
    </citation>
    <scope>NUCLEOTIDE SEQUENCE</scope>
    <source>
        <strain evidence="1">20514</strain>
    </source>
</reference>
<organism evidence="1 2">
    <name type="scientific">Candidatus Cryptobacteroides merdigallinarum</name>
    <dbReference type="NCBI Taxonomy" id="2840770"/>
    <lineage>
        <taxon>Bacteria</taxon>
        <taxon>Pseudomonadati</taxon>
        <taxon>Bacteroidota</taxon>
        <taxon>Bacteroidia</taxon>
        <taxon>Bacteroidales</taxon>
        <taxon>Candidatus Cryptobacteroides</taxon>
    </lineage>
</organism>
<protein>
    <submittedName>
        <fullName evidence="1">Methyltransferase</fullName>
    </submittedName>
</protein>
<dbReference type="PANTHER" id="PTHR47739:SF1">
    <property type="entry name" value="TRNA1(VAL) (ADENINE(37)-N6)-METHYLTRANSFERASE"/>
    <property type="match status" value="1"/>
</dbReference>
<keyword evidence="1" id="KW-0489">Methyltransferase</keyword>
<dbReference type="PANTHER" id="PTHR47739">
    <property type="entry name" value="TRNA1(VAL) (ADENINE(37)-N6)-METHYLTRANSFERASE"/>
    <property type="match status" value="1"/>
</dbReference>
<dbReference type="EMBL" id="JADIMQ010000076">
    <property type="protein sequence ID" value="MBO8448651.1"/>
    <property type="molecule type" value="Genomic_DNA"/>
</dbReference>
<dbReference type="GO" id="GO:0008168">
    <property type="term" value="F:methyltransferase activity"/>
    <property type="evidence" value="ECO:0007669"/>
    <property type="project" value="UniProtKB-KW"/>
</dbReference>
<name>A0A9D9HEP9_9BACT</name>
<dbReference type="InterPro" id="IPR050210">
    <property type="entry name" value="tRNA_Adenine-N(6)_MTase"/>
</dbReference>
<keyword evidence="1" id="KW-0808">Transferase</keyword>
<proteinExistence type="predicted"/>
<dbReference type="SUPFAM" id="SSF53335">
    <property type="entry name" value="S-adenosyl-L-methionine-dependent methyltransferases"/>
    <property type="match status" value="1"/>
</dbReference>
<dbReference type="AlphaFoldDB" id="A0A9D9HEP9"/>
<comment type="caution">
    <text evidence="1">The sequence shown here is derived from an EMBL/GenBank/DDBJ whole genome shotgun (WGS) entry which is preliminary data.</text>
</comment>
<evidence type="ECO:0000313" key="1">
    <source>
        <dbReference type="EMBL" id="MBO8448651.1"/>
    </source>
</evidence>
<dbReference type="GO" id="GO:0003676">
    <property type="term" value="F:nucleic acid binding"/>
    <property type="evidence" value="ECO:0007669"/>
    <property type="project" value="InterPro"/>
</dbReference>
<dbReference type="CDD" id="cd02440">
    <property type="entry name" value="AdoMet_MTases"/>
    <property type="match status" value="1"/>
</dbReference>
<dbReference type="Proteomes" id="UP000810252">
    <property type="component" value="Unassembled WGS sequence"/>
</dbReference>